<dbReference type="AlphaFoldDB" id="A0A427YHF0"/>
<sequence>MFTKPVALAALAGLVGVSASSEVHQLVTRQISSSQIPSACQSQCTSALSIYQACLNGDTTTCLSVCQSSNYSGFVGCFQCVLNNTPGVTSSDVTGLQGAVDQLASACNAAGSSVASTSLAATNVAAASGSASGIATSGGLDSITSAASAGASGITIGASSSSAASSSASSVAASLSNAGASVASSASGAVSSAASAAAASSSKAAGFATAQLPTGLTSAAVGLVGVIAGAAFML</sequence>
<dbReference type="OrthoDB" id="2564568at2759"/>
<proteinExistence type="predicted"/>
<evidence type="ECO:0000313" key="3">
    <source>
        <dbReference type="Proteomes" id="UP000279259"/>
    </source>
</evidence>
<evidence type="ECO:0000313" key="2">
    <source>
        <dbReference type="EMBL" id="RSH90508.1"/>
    </source>
</evidence>
<dbReference type="EMBL" id="RSCD01000010">
    <property type="protein sequence ID" value="RSH90508.1"/>
    <property type="molecule type" value="Genomic_DNA"/>
</dbReference>
<gene>
    <name evidence="2" type="ORF">EHS25_001113</name>
</gene>
<keyword evidence="1" id="KW-0732">Signal</keyword>
<feature type="signal peptide" evidence="1">
    <location>
        <begin position="1"/>
        <end position="19"/>
    </location>
</feature>
<dbReference type="Proteomes" id="UP000279259">
    <property type="component" value="Unassembled WGS sequence"/>
</dbReference>
<reference evidence="2 3" key="1">
    <citation type="submission" date="2018-11" db="EMBL/GenBank/DDBJ databases">
        <title>Genome sequence of Saitozyma podzolica DSM 27192.</title>
        <authorList>
            <person name="Aliyu H."/>
            <person name="Gorte O."/>
            <person name="Ochsenreither K."/>
        </authorList>
    </citation>
    <scope>NUCLEOTIDE SEQUENCE [LARGE SCALE GENOMIC DNA]</scope>
    <source>
        <strain evidence="2 3">DSM 27192</strain>
    </source>
</reference>
<protein>
    <recommendedName>
        <fullName evidence="4">Extracellular membrane protein CFEM domain-containing protein</fullName>
    </recommendedName>
</protein>
<evidence type="ECO:0000256" key="1">
    <source>
        <dbReference type="SAM" id="SignalP"/>
    </source>
</evidence>
<evidence type="ECO:0008006" key="4">
    <source>
        <dbReference type="Google" id="ProtNLM"/>
    </source>
</evidence>
<feature type="chain" id="PRO_5019326662" description="Extracellular membrane protein CFEM domain-containing protein" evidence="1">
    <location>
        <begin position="20"/>
        <end position="234"/>
    </location>
</feature>
<name>A0A427YHF0_9TREE</name>
<organism evidence="2 3">
    <name type="scientific">Saitozyma podzolica</name>
    <dbReference type="NCBI Taxonomy" id="1890683"/>
    <lineage>
        <taxon>Eukaryota</taxon>
        <taxon>Fungi</taxon>
        <taxon>Dikarya</taxon>
        <taxon>Basidiomycota</taxon>
        <taxon>Agaricomycotina</taxon>
        <taxon>Tremellomycetes</taxon>
        <taxon>Tremellales</taxon>
        <taxon>Trimorphomycetaceae</taxon>
        <taxon>Saitozyma</taxon>
    </lineage>
</organism>
<accession>A0A427YHF0</accession>
<keyword evidence="3" id="KW-1185">Reference proteome</keyword>
<comment type="caution">
    <text evidence="2">The sequence shown here is derived from an EMBL/GenBank/DDBJ whole genome shotgun (WGS) entry which is preliminary data.</text>
</comment>